<dbReference type="KEGG" id="kga:ST1E_0935"/>
<dbReference type="EC" id="3.1.21.10" evidence="13 14"/>
<feature type="active site" evidence="13">
    <location>
        <position position="139"/>
    </location>
</feature>
<comment type="function">
    <text evidence="13">The RuvA-RuvB-RuvC complex processes Holliday junction (HJ) DNA during genetic recombination and DNA repair. Endonuclease that resolves HJ intermediates. Cleaves cruciform DNA by making single-stranded nicks across the HJ at symmetrical positions within the homologous arms, yielding a 5'-phosphate and a 3'-hydroxyl group; requires a central core of homology in the junction. The consensus cleavage sequence is 5'-(A/T)TT(C/G)-3'. Cleavage occurs on the 3'-side of the TT dinucleotide at the point of strand exchange. HJ branch migration catalyzed by RuvA-RuvB allows RuvC to scan DNA until it finds its consensus sequence, where it cleaves and resolves the cruciform DNA.</text>
</comment>
<dbReference type="eggNOG" id="COG0817">
    <property type="taxonomic scope" value="Bacteria"/>
</dbReference>
<evidence type="ECO:0000256" key="12">
    <source>
        <dbReference type="ARBA" id="ARBA00029354"/>
    </source>
</evidence>
<evidence type="ECO:0000313" key="15">
    <source>
        <dbReference type="EMBL" id="AGF49242.1"/>
    </source>
</evidence>
<comment type="similarity">
    <text evidence="1 13">Belongs to the RuvC family.</text>
</comment>
<keyword evidence="5 13" id="KW-0255">Endonuclease</keyword>
<dbReference type="InterPro" id="IPR002176">
    <property type="entry name" value="X-over_junc_endoDNase_RuvC"/>
</dbReference>
<dbReference type="GO" id="GO:0000287">
    <property type="term" value="F:magnesium ion binding"/>
    <property type="evidence" value="ECO:0007669"/>
    <property type="project" value="UniProtKB-UniRule"/>
</dbReference>
<dbReference type="FunFam" id="3.30.420.10:FF:000002">
    <property type="entry name" value="Crossover junction endodeoxyribonuclease RuvC"/>
    <property type="match status" value="1"/>
</dbReference>
<comment type="cofactor">
    <cofactor evidence="13">
        <name>Mg(2+)</name>
        <dbReference type="ChEBI" id="CHEBI:18420"/>
    </cofactor>
    <text evidence="13">Binds 2 Mg(2+) ion per subunit.</text>
</comment>
<evidence type="ECO:0000256" key="10">
    <source>
        <dbReference type="ARBA" id="ARBA00023172"/>
    </source>
</evidence>
<evidence type="ECO:0000256" key="11">
    <source>
        <dbReference type="ARBA" id="ARBA00023204"/>
    </source>
</evidence>
<dbReference type="PRINTS" id="PR00696">
    <property type="entry name" value="RSOLVASERUVC"/>
</dbReference>
<dbReference type="PANTHER" id="PTHR30194">
    <property type="entry name" value="CROSSOVER JUNCTION ENDODEOXYRIBONUCLEASE RUVC"/>
    <property type="match status" value="1"/>
</dbReference>
<dbReference type="EMBL" id="CP003806">
    <property type="protein sequence ID" value="AGF49242.1"/>
    <property type="molecule type" value="Genomic_DNA"/>
</dbReference>
<evidence type="ECO:0000256" key="14">
    <source>
        <dbReference type="NCBIfam" id="TIGR00228"/>
    </source>
</evidence>
<keyword evidence="4 13" id="KW-0479">Metal-binding</keyword>
<evidence type="ECO:0000256" key="2">
    <source>
        <dbReference type="ARBA" id="ARBA00022490"/>
    </source>
</evidence>
<keyword evidence="11 13" id="KW-0234">DNA repair</keyword>
<dbReference type="PANTHER" id="PTHR30194:SF3">
    <property type="entry name" value="CROSSOVER JUNCTION ENDODEOXYRIBONUCLEASE RUVC"/>
    <property type="match status" value="1"/>
</dbReference>
<accession>M1LUM9</accession>
<evidence type="ECO:0000256" key="7">
    <source>
        <dbReference type="ARBA" id="ARBA00022801"/>
    </source>
</evidence>
<feature type="binding site" evidence="13">
    <location>
        <position position="67"/>
    </location>
    <ligand>
        <name>Mg(2+)</name>
        <dbReference type="ChEBI" id="CHEBI:18420"/>
        <label>2</label>
    </ligand>
</feature>
<dbReference type="GO" id="GO:0008821">
    <property type="term" value="F:crossover junction DNA endonuclease activity"/>
    <property type="evidence" value="ECO:0007669"/>
    <property type="project" value="UniProtKB-UniRule"/>
</dbReference>
<evidence type="ECO:0000256" key="8">
    <source>
        <dbReference type="ARBA" id="ARBA00022842"/>
    </source>
</evidence>
<evidence type="ECO:0000256" key="1">
    <source>
        <dbReference type="ARBA" id="ARBA00009518"/>
    </source>
</evidence>
<dbReference type="RefSeq" id="WP_015389726.1">
    <property type="nucleotide sequence ID" value="NC_020284.1"/>
</dbReference>
<evidence type="ECO:0000256" key="13">
    <source>
        <dbReference type="HAMAP-Rule" id="MF_00034"/>
    </source>
</evidence>
<keyword evidence="6 13" id="KW-0227">DNA damage</keyword>
<dbReference type="Proteomes" id="UP000011658">
    <property type="component" value="Chromosome"/>
</dbReference>
<comment type="subcellular location">
    <subcellularLocation>
        <location evidence="13">Cytoplasm</location>
    </subcellularLocation>
</comment>
<gene>
    <name evidence="13" type="primary">ruvC</name>
    <name evidence="15" type="ORF">ST1E_0935</name>
</gene>
<evidence type="ECO:0000256" key="5">
    <source>
        <dbReference type="ARBA" id="ARBA00022759"/>
    </source>
</evidence>
<proteinExistence type="inferred from homology"/>
<name>M1LUM9_9PROT</name>
<dbReference type="GO" id="GO:0005737">
    <property type="term" value="C:cytoplasm"/>
    <property type="evidence" value="ECO:0007669"/>
    <property type="project" value="UniProtKB-SubCell"/>
</dbReference>
<sequence length="181" mass="19797">MRVIGIDPGLRRTGFGIIDQNGQSVRYITSGTIIVPTNIPLAERLKVIFDNLNQVIEETNPLVAAMEIIFMNTNPATTLLLGQARGAALCAIANNDIKVYEYTALQIKKAVVGTGRAAKNQVQMMVQRLLSLNGLPSPDSADALSCALCHSNINQFRKITNNSQYKDINDKDKTIKNGRLI</sequence>
<dbReference type="Pfam" id="PF02075">
    <property type="entry name" value="RuvC"/>
    <property type="match status" value="1"/>
</dbReference>
<organism evidence="15 16">
    <name type="scientific">Candidatus Kinetoplastidibacterium galati TCC219</name>
    <dbReference type="NCBI Taxonomy" id="1208921"/>
    <lineage>
        <taxon>Bacteria</taxon>
        <taxon>Pseudomonadati</taxon>
        <taxon>Pseudomonadota</taxon>
        <taxon>Betaproteobacteria</taxon>
        <taxon>Candidatus Kinetoplastidibacterium</taxon>
    </lineage>
</organism>
<evidence type="ECO:0000256" key="6">
    <source>
        <dbReference type="ARBA" id="ARBA00022763"/>
    </source>
</evidence>
<feature type="binding site" evidence="13">
    <location>
        <position position="139"/>
    </location>
    <ligand>
        <name>Mg(2+)</name>
        <dbReference type="ChEBI" id="CHEBI:18420"/>
        <label>1</label>
    </ligand>
</feature>
<dbReference type="CDD" id="cd16962">
    <property type="entry name" value="RuvC"/>
    <property type="match status" value="1"/>
</dbReference>
<feature type="binding site" evidence="13">
    <location>
        <position position="7"/>
    </location>
    <ligand>
        <name>Mg(2+)</name>
        <dbReference type="ChEBI" id="CHEBI:18420"/>
        <label>1</label>
    </ligand>
</feature>
<comment type="catalytic activity">
    <reaction evidence="12 13">
        <text>Endonucleolytic cleavage at a junction such as a reciprocal single-stranded crossover between two homologous DNA duplexes (Holliday junction).</text>
        <dbReference type="EC" id="3.1.21.10"/>
    </reaction>
</comment>
<evidence type="ECO:0000256" key="9">
    <source>
        <dbReference type="ARBA" id="ARBA00023125"/>
    </source>
</evidence>
<keyword evidence="7 13" id="KW-0378">Hydrolase</keyword>
<keyword evidence="10 13" id="KW-0233">DNA recombination</keyword>
<keyword evidence="16" id="KW-1185">Reference proteome</keyword>
<dbReference type="OrthoDB" id="9805499at2"/>
<keyword evidence="9 13" id="KW-0238">DNA-binding</keyword>
<dbReference type="GO" id="GO:0048476">
    <property type="term" value="C:Holliday junction resolvase complex"/>
    <property type="evidence" value="ECO:0007669"/>
    <property type="project" value="UniProtKB-UniRule"/>
</dbReference>
<feature type="active site" evidence="13">
    <location>
        <position position="7"/>
    </location>
</feature>
<dbReference type="InterPro" id="IPR012337">
    <property type="entry name" value="RNaseH-like_sf"/>
</dbReference>
<dbReference type="AlphaFoldDB" id="M1LUM9"/>
<dbReference type="GO" id="GO:0006310">
    <property type="term" value="P:DNA recombination"/>
    <property type="evidence" value="ECO:0007669"/>
    <property type="project" value="UniProtKB-UniRule"/>
</dbReference>
<dbReference type="SUPFAM" id="SSF53098">
    <property type="entry name" value="Ribonuclease H-like"/>
    <property type="match status" value="1"/>
</dbReference>
<dbReference type="HOGENOM" id="CLU_091257_2_1_4"/>
<protein>
    <recommendedName>
        <fullName evidence="13 14">Crossover junction endodeoxyribonuclease RuvC</fullName>
        <ecNumber evidence="13 14">3.1.21.10</ecNumber>
    </recommendedName>
    <alternativeName>
        <fullName evidence="13">Holliday junction nuclease RuvC</fullName>
    </alternativeName>
    <alternativeName>
        <fullName evidence="13">Holliday junction resolvase RuvC</fullName>
    </alternativeName>
</protein>
<keyword evidence="2 13" id="KW-0963">Cytoplasm</keyword>
<reference evidence="15 16" key="1">
    <citation type="journal article" date="2013" name="Genome Biol. Evol.">
        <title>Genome evolution and phylogenomic analysis of candidatus kinetoplastibacterium, the betaproteobacterial endosymbionts of strigomonas and angomonas.</title>
        <authorList>
            <person name="Alves J.M."/>
            <person name="Serrano M.G."/>
            <person name="Maia da Silva F."/>
            <person name="Voegtly L.J."/>
            <person name="Matveyev A.V."/>
            <person name="Teixeira M.M."/>
            <person name="Camargo E.P."/>
            <person name="Buck G.A."/>
        </authorList>
    </citation>
    <scope>NUCLEOTIDE SEQUENCE [LARGE SCALE GENOMIC DNA]</scope>
    <source>
        <strain evidence="15 16">TCC219</strain>
    </source>
</reference>
<evidence type="ECO:0000256" key="3">
    <source>
        <dbReference type="ARBA" id="ARBA00022722"/>
    </source>
</evidence>
<keyword evidence="3 13" id="KW-0540">Nuclease</keyword>
<dbReference type="PROSITE" id="PS01321">
    <property type="entry name" value="RUVC"/>
    <property type="match status" value="1"/>
</dbReference>
<comment type="subunit">
    <text evidence="13">Homodimer which binds Holliday junction (HJ) DNA. The HJ becomes 2-fold symmetrical on binding to RuvC with unstacked arms; it has a different conformation from HJ DNA in complex with RuvA. In the full resolvosome a probable DNA-RuvA(4)-RuvB(12)-RuvC(2) complex forms which resolves the HJ.</text>
</comment>
<dbReference type="NCBIfam" id="TIGR00228">
    <property type="entry name" value="ruvC"/>
    <property type="match status" value="1"/>
</dbReference>
<dbReference type="STRING" id="1208921.ST1E_0935"/>
<dbReference type="HAMAP" id="MF_00034">
    <property type="entry name" value="RuvC"/>
    <property type="match status" value="1"/>
</dbReference>
<evidence type="ECO:0000256" key="4">
    <source>
        <dbReference type="ARBA" id="ARBA00022723"/>
    </source>
</evidence>
<keyword evidence="8 13" id="KW-0460">Magnesium</keyword>
<dbReference type="Gene3D" id="3.30.420.10">
    <property type="entry name" value="Ribonuclease H-like superfamily/Ribonuclease H"/>
    <property type="match status" value="1"/>
</dbReference>
<dbReference type="GO" id="GO:0003677">
    <property type="term" value="F:DNA binding"/>
    <property type="evidence" value="ECO:0007669"/>
    <property type="project" value="UniProtKB-KW"/>
</dbReference>
<dbReference type="InterPro" id="IPR036397">
    <property type="entry name" value="RNaseH_sf"/>
</dbReference>
<dbReference type="PATRIC" id="fig|1208921.3.peg.534"/>
<feature type="active site" evidence="13">
    <location>
        <position position="67"/>
    </location>
</feature>
<evidence type="ECO:0000313" key="16">
    <source>
        <dbReference type="Proteomes" id="UP000011658"/>
    </source>
</evidence>
<dbReference type="GO" id="GO:0006281">
    <property type="term" value="P:DNA repair"/>
    <property type="evidence" value="ECO:0007669"/>
    <property type="project" value="UniProtKB-UniRule"/>
</dbReference>
<dbReference type="InterPro" id="IPR020563">
    <property type="entry name" value="X-over_junc_endoDNase_Mg_BS"/>
</dbReference>